<dbReference type="PANTHER" id="PTHR30273:SF2">
    <property type="entry name" value="PROTEIN FECR"/>
    <property type="match status" value="1"/>
</dbReference>
<dbReference type="EMBL" id="JBHTLD010000010">
    <property type="protein sequence ID" value="MFD1185045.1"/>
    <property type="molecule type" value="Genomic_DNA"/>
</dbReference>
<protein>
    <submittedName>
        <fullName evidence="4">FecR family protein</fullName>
    </submittedName>
</protein>
<dbReference type="InterPro" id="IPR006860">
    <property type="entry name" value="FecR"/>
</dbReference>
<dbReference type="PIRSF" id="PIRSF018266">
    <property type="entry name" value="FecR"/>
    <property type="match status" value="1"/>
</dbReference>
<evidence type="ECO:0000313" key="5">
    <source>
        <dbReference type="Proteomes" id="UP001597094"/>
    </source>
</evidence>
<feature type="domain" description="Protein FecR C-terminal" evidence="3">
    <location>
        <begin position="276"/>
        <end position="344"/>
    </location>
</feature>
<dbReference type="Gene3D" id="3.55.50.30">
    <property type="match status" value="1"/>
</dbReference>
<sequence length="349" mass="39981">MNYINYRASDFAADEQFIKWVQQPSQEQDAYWEKFLLQNPKMKTAVYEARELVLHLSHDADEVPEWELDEMWQELEQSKKQFLLDGDVEGDAEDNVIPMNFWQRKPWLMAAAIAAILMVSGVLLLQQWQQQAVKVYATKANERMELLLPDSSSVVLSANSSLTMPAKWSVDKDRLVQLEGKAYFSVTHKRNHQRFVVETTDGLKVEVLGTEFSVSNKEEKKQVVLENGKVHLTLNQNGLQQEVGLAPGDMVEADARNGISKKQVDTKLYTAWKNSKLVFDNTTLHEVAQMLEHSYGYKVNIKEPALENERITAYLDKNSPEHILSTLSETLQVEVNKQDKNITISLTDH</sequence>
<dbReference type="InterPro" id="IPR032508">
    <property type="entry name" value="FecR_C"/>
</dbReference>
<dbReference type="Pfam" id="PF04773">
    <property type="entry name" value="FecR"/>
    <property type="match status" value="1"/>
</dbReference>
<keyword evidence="5" id="KW-1185">Reference proteome</keyword>
<feature type="transmembrane region" description="Helical" evidence="1">
    <location>
        <begin position="107"/>
        <end position="125"/>
    </location>
</feature>
<dbReference type="RefSeq" id="WP_377522621.1">
    <property type="nucleotide sequence ID" value="NZ_JBHTLD010000010.1"/>
</dbReference>
<reference evidence="5" key="1">
    <citation type="journal article" date="2019" name="Int. J. Syst. Evol. Microbiol.">
        <title>The Global Catalogue of Microorganisms (GCM) 10K type strain sequencing project: providing services to taxonomists for standard genome sequencing and annotation.</title>
        <authorList>
            <consortium name="The Broad Institute Genomics Platform"/>
            <consortium name="The Broad Institute Genome Sequencing Center for Infectious Disease"/>
            <person name="Wu L."/>
            <person name="Ma J."/>
        </authorList>
    </citation>
    <scope>NUCLEOTIDE SEQUENCE [LARGE SCALE GENOMIC DNA]</scope>
    <source>
        <strain evidence="5">JCM 31319</strain>
    </source>
</reference>
<comment type="caution">
    <text evidence="4">The sequence shown here is derived from an EMBL/GenBank/DDBJ whole genome shotgun (WGS) entry which is preliminary data.</text>
</comment>
<proteinExistence type="predicted"/>
<evidence type="ECO:0000259" key="2">
    <source>
        <dbReference type="Pfam" id="PF04773"/>
    </source>
</evidence>
<organism evidence="4 5">
    <name type="scientific">Pontibacter rugosus</name>
    <dbReference type="NCBI Taxonomy" id="1745966"/>
    <lineage>
        <taxon>Bacteria</taxon>
        <taxon>Pseudomonadati</taxon>
        <taxon>Bacteroidota</taxon>
        <taxon>Cytophagia</taxon>
        <taxon>Cytophagales</taxon>
        <taxon>Hymenobacteraceae</taxon>
        <taxon>Pontibacter</taxon>
    </lineage>
</organism>
<dbReference type="InterPro" id="IPR012373">
    <property type="entry name" value="Ferrdict_sens_TM"/>
</dbReference>
<evidence type="ECO:0000259" key="3">
    <source>
        <dbReference type="Pfam" id="PF16344"/>
    </source>
</evidence>
<keyword evidence="1" id="KW-0812">Transmembrane</keyword>
<dbReference type="Gene3D" id="2.60.120.1440">
    <property type="match status" value="1"/>
</dbReference>
<evidence type="ECO:0000313" key="4">
    <source>
        <dbReference type="EMBL" id="MFD1185045.1"/>
    </source>
</evidence>
<dbReference type="Pfam" id="PF16344">
    <property type="entry name" value="FecR_C"/>
    <property type="match status" value="1"/>
</dbReference>
<accession>A0ABW3SNE6</accession>
<gene>
    <name evidence="4" type="ORF">ACFQ2O_02420</name>
</gene>
<name>A0ABW3SNE6_9BACT</name>
<keyword evidence="1" id="KW-1133">Transmembrane helix</keyword>
<feature type="domain" description="FecR protein" evidence="2">
    <location>
        <begin position="135"/>
        <end position="230"/>
    </location>
</feature>
<dbReference type="PANTHER" id="PTHR30273">
    <property type="entry name" value="PERIPLASMIC SIGNAL SENSOR AND SIGMA FACTOR ACTIVATOR FECR-RELATED"/>
    <property type="match status" value="1"/>
</dbReference>
<evidence type="ECO:0000256" key="1">
    <source>
        <dbReference type="SAM" id="Phobius"/>
    </source>
</evidence>
<dbReference type="Proteomes" id="UP001597094">
    <property type="component" value="Unassembled WGS sequence"/>
</dbReference>
<keyword evidence="1" id="KW-0472">Membrane</keyword>